<keyword evidence="2" id="KW-1185">Reference proteome</keyword>
<dbReference type="Proteomes" id="UP000613193">
    <property type="component" value="Unassembled WGS sequence"/>
</dbReference>
<proteinExistence type="predicted"/>
<comment type="caution">
    <text evidence="1">The sequence shown here is derived from an EMBL/GenBank/DDBJ whole genome shotgun (WGS) entry which is preliminary data.</text>
</comment>
<sequence length="270" mass="30882">MSEHSFKYTDEELNLDQAHHYTLLLQLNAQSFSYAIIFEKKLLAWAENCPPEELKNPQEYKDILTADYKKVITGLPTTGFTLLPTTLFDDTRVADMARLLDVKETEKVYAQSLDNENFIIYKVDEALVPNGEYFDISNTVYQGKGWINLIAANNSGNNNLYVNMDEGVAEFLFFKENKLRFYNFFSYTNSEELAYYSAFVAEELSLNMKQTNLILSGDINATDSSFTYLEKFFGTVKLNDIYPLEMPEQVVPHKLLTLAALSLCASSEEN</sequence>
<dbReference type="Gene3D" id="3.30.420.260">
    <property type="match status" value="1"/>
</dbReference>
<reference evidence="1" key="1">
    <citation type="submission" date="2020-12" db="EMBL/GenBank/DDBJ databases">
        <title>Bacterial novel species Mucilaginibacter sp. SD-g isolated from soil.</title>
        <authorList>
            <person name="Jung H.-Y."/>
        </authorList>
    </citation>
    <scope>NUCLEOTIDE SEQUENCE</scope>
    <source>
        <strain evidence="1">SD-g</strain>
    </source>
</reference>
<name>A0A934ULT8_9SPHI</name>
<organism evidence="1 2">
    <name type="scientific">Mucilaginibacter segetis</name>
    <dbReference type="NCBI Taxonomy" id="2793071"/>
    <lineage>
        <taxon>Bacteria</taxon>
        <taxon>Pseudomonadati</taxon>
        <taxon>Bacteroidota</taxon>
        <taxon>Sphingobacteriia</taxon>
        <taxon>Sphingobacteriales</taxon>
        <taxon>Sphingobacteriaceae</taxon>
        <taxon>Mucilaginibacter</taxon>
    </lineage>
</organism>
<dbReference type="Gene3D" id="3.30.420.250">
    <property type="match status" value="1"/>
</dbReference>
<evidence type="ECO:0000313" key="1">
    <source>
        <dbReference type="EMBL" id="MBK0378938.1"/>
    </source>
</evidence>
<evidence type="ECO:0000313" key="2">
    <source>
        <dbReference type="Proteomes" id="UP000613193"/>
    </source>
</evidence>
<dbReference type="RefSeq" id="WP_200065384.1">
    <property type="nucleotide sequence ID" value="NZ_JAEHFW010000001.1"/>
</dbReference>
<dbReference type="CDD" id="cd24013">
    <property type="entry name" value="ASKHA_ATPase_BT3980-like"/>
    <property type="match status" value="1"/>
</dbReference>
<accession>A0A934ULT8</accession>
<protein>
    <submittedName>
        <fullName evidence="1">DUF3822 family protein</fullName>
    </submittedName>
</protein>
<dbReference type="InterPro" id="IPR024213">
    <property type="entry name" value="DUF3822"/>
</dbReference>
<gene>
    <name evidence="1" type="ORF">I5M19_06450</name>
</gene>
<dbReference type="EMBL" id="JAEHFW010000001">
    <property type="protein sequence ID" value="MBK0378938.1"/>
    <property type="molecule type" value="Genomic_DNA"/>
</dbReference>
<dbReference type="AlphaFoldDB" id="A0A934ULT8"/>
<dbReference type="Pfam" id="PF12864">
    <property type="entry name" value="DUF3822"/>
    <property type="match status" value="1"/>
</dbReference>